<dbReference type="EMBL" id="BFEA01000698">
    <property type="protein sequence ID" value="GBG88837.1"/>
    <property type="molecule type" value="Genomic_DNA"/>
</dbReference>
<gene>
    <name evidence="2" type="ORF">CBR_g48449</name>
</gene>
<name>A0A388M2N2_CHABU</name>
<protein>
    <recommendedName>
        <fullName evidence="1">Right handed beta helix domain-containing protein</fullName>
    </recommendedName>
</protein>
<evidence type="ECO:0000313" key="2">
    <source>
        <dbReference type="EMBL" id="GBG88837.1"/>
    </source>
</evidence>
<dbReference type="AlphaFoldDB" id="A0A388M2N2"/>
<dbReference type="SUPFAM" id="SSF51126">
    <property type="entry name" value="Pectin lyase-like"/>
    <property type="match status" value="1"/>
</dbReference>
<accession>A0A388M2N2</accession>
<dbReference type="PROSITE" id="PS51257">
    <property type="entry name" value="PROKAR_LIPOPROTEIN"/>
    <property type="match status" value="1"/>
</dbReference>
<evidence type="ECO:0000259" key="1">
    <source>
        <dbReference type="Pfam" id="PF13229"/>
    </source>
</evidence>
<keyword evidence="3" id="KW-1185">Reference proteome</keyword>
<comment type="caution">
    <text evidence="2">The sequence shown here is derived from an EMBL/GenBank/DDBJ whole genome shotgun (WGS) entry which is preliminary data.</text>
</comment>
<dbReference type="InterPro" id="IPR011050">
    <property type="entry name" value="Pectin_lyase_fold/virulence"/>
</dbReference>
<sequence>MARRRLAAPAQRFALFAAVQVAVVLLALGYGCQMASAGHATAEQRLASALNSTLTAKGPIVVTITEDIVLTQALPYMSGSHSIVIKGACGSRKCVVDGAGKYGIFSSYGRKLTIKDLILRNAGEGAVSSKTDLRLTRVVLTGNRGTAVTVANGWNVWHIGDCHFENNDGSALVLSTSGSGKVVGTTFRSNRAGGNGGAVLIDARADSYVFDHVTLDSNTAGKSGGGIFIEGLYAPYPERMKVLISGCKFTKNVAKGGPGGALAVGSYLEARICRTSIAGGGNTAKGGKGNDVALVSSDFQKLPTAVSFCPKKGLSLFVVPVPKIPMVEHPIARENCAVC</sequence>
<proteinExistence type="predicted"/>
<feature type="domain" description="Right handed beta helix" evidence="1">
    <location>
        <begin position="84"/>
        <end position="230"/>
    </location>
</feature>
<evidence type="ECO:0000313" key="3">
    <source>
        <dbReference type="Proteomes" id="UP000265515"/>
    </source>
</evidence>
<dbReference type="OrthoDB" id="2013794at2759"/>
<dbReference type="Proteomes" id="UP000265515">
    <property type="component" value="Unassembled WGS sequence"/>
</dbReference>
<dbReference type="InterPro" id="IPR012334">
    <property type="entry name" value="Pectin_lyas_fold"/>
</dbReference>
<dbReference type="Gramene" id="GBG88837">
    <property type="protein sequence ID" value="GBG88837"/>
    <property type="gene ID" value="CBR_g48449"/>
</dbReference>
<dbReference type="Pfam" id="PF13229">
    <property type="entry name" value="Beta_helix"/>
    <property type="match status" value="1"/>
</dbReference>
<dbReference type="Gene3D" id="2.160.20.10">
    <property type="entry name" value="Single-stranded right-handed beta-helix, Pectin lyase-like"/>
    <property type="match status" value="1"/>
</dbReference>
<reference evidence="2 3" key="1">
    <citation type="journal article" date="2018" name="Cell">
        <title>The Chara Genome: Secondary Complexity and Implications for Plant Terrestrialization.</title>
        <authorList>
            <person name="Nishiyama T."/>
            <person name="Sakayama H."/>
            <person name="Vries J.D."/>
            <person name="Buschmann H."/>
            <person name="Saint-Marcoux D."/>
            <person name="Ullrich K.K."/>
            <person name="Haas F.B."/>
            <person name="Vanderstraeten L."/>
            <person name="Becker D."/>
            <person name="Lang D."/>
            <person name="Vosolsobe S."/>
            <person name="Rombauts S."/>
            <person name="Wilhelmsson P.K.I."/>
            <person name="Janitza P."/>
            <person name="Kern R."/>
            <person name="Heyl A."/>
            <person name="Rumpler F."/>
            <person name="Villalobos L.I.A.C."/>
            <person name="Clay J.M."/>
            <person name="Skokan R."/>
            <person name="Toyoda A."/>
            <person name="Suzuki Y."/>
            <person name="Kagoshima H."/>
            <person name="Schijlen E."/>
            <person name="Tajeshwar N."/>
            <person name="Catarino B."/>
            <person name="Hetherington A.J."/>
            <person name="Saltykova A."/>
            <person name="Bonnot C."/>
            <person name="Breuninger H."/>
            <person name="Symeonidi A."/>
            <person name="Radhakrishnan G.V."/>
            <person name="Van Nieuwerburgh F."/>
            <person name="Deforce D."/>
            <person name="Chang C."/>
            <person name="Karol K.G."/>
            <person name="Hedrich R."/>
            <person name="Ulvskov P."/>
            <person name="Glockner G."/>
            <person name="Delwiche C.F."/>
            <person name="Petrasek J."/>
            <person name="Van de Peer Y."/>
            <person name="Friml J."/>
            <person name="Beilby M."/>
            <person name="Dolan L."/>
            <person name="Kohara Y."/>
            <person name="Sugano S."/>
            <person name="Fujiyama A."/>
            <person name="Delaux P.-M."/>
            <person name="Quint M."/>
            <person name="TheiBen G."/>
            <person name="Hagemann M."/>
            <person name="Harholt J."/>
            <person name="Dunand C."/>
            <person name="Zachgo S."/>
            <person name="Langdale J."/>
            <person name="Maumus F."/>
            <person name="Straeten D.V.D."/>
            <person name="Gould S.B."/>
            <person name="Rensing S.A."/>
        </authorList>
    </citation>
    <scope>NUCLEOTIDE SEQUENCE [LARGE SCALE GENOMIC DNA]</scope>
    <source>
        <strain evidence="2 3">S276</strain>
    </source>
</reference>
<organism evidence="2 3">
    <name type="scientific">Chara braunii</name>
    <name type="common">Braun's stonewort</name>
    <dbReference type="NCBI Taxonomy" id="69332"/>
    <lineage>
        <taxon>Eukaryota</taxon>
        <taxon>Viridiplantae</taxon>
        <taxon>Streptophyta</taxon>
        <taxon>Charophyceae</taxon>
        <taxon>Charales</taxon>
        <taxon>Characeae</taxon>
        <taxon>Chara</taxon>
    </lineage>
</organism>
<dbReference type="InterPro" id="IPR039448">
    <property type="entry name" value="Beta_helix"/>
</dbReference>